<name>A0A4P9ZF61_9ASCO</name>
<sequence>MFDNRVFAKPNVLASSVSDYYDEKYLLRQYYEALYYRKSHLLKLWQIAKDMDAAKIPLSDYERRQMVFMTFYKDRPDIARYVLALLSNSKETLRKNPSEDESPVFDWATYKEFASLDTMSPGDIEYKNTLLFCAVRHSNWLAEQDILQQIGRENFTRDTYKILLDNHASHGRLDSFVPFLDLLSSSHMHLLDIRLLNIIIRSLVGLGFPNLSKMLLSAFLQNDAELLSSSDCFLKQLTYSDRTKYSAYLHTYDQSYHGTPVRLFATEQTFRPVVEHYCAVGSNFTDIMRVFFAIEVGWGLPLSSQAFKNVFHAFTTAQYSTEDLQLITMKLTENHDRYYNLDSWVNEKTSQTSIPPNASKILLEVLNNDSPKHHGTDEGAFLKLSNALMRLVFKAYNTTYKNNPEKRAAIGQIETQIWRQLENAKARLPPRFSDRLVPADLYGREELAYIKKTGLLQLLDI</sequence>
<gene>
    <name evidence="1" type="ORF">METBISCDRAFT_27263</name>
</gene>
<dbReference type="AlphaFoldDB" id="A0A4P9ZF61"/>
<evidence type="ECO:0000313" key="1">
    <source>
        <dbReference type="EMBL" id="RKP30610.1"/>
    </source>
</evidence>
<proteinExistence type="predicted"/>
<reference evidence="2" key="1">
    <citation type="journal article" date="2018" name="Nat. Microbiol.">
        <title>Leveraging single-cell genomics to expand the fungal tree of life.</title>
        <authorList>
            <person name="Ahrendt S.R."/>
            <person name="Quandt C.A."/>
            <person name="Ciobanu D."/>
            <person name="Clum A."/>
            <person name="Salamov A."/>
            <person name="Andreopoulos B."/>
            <person name="Cheng J.F."/>
            <person name="Woyke T."/>
            <person name="Pelin A."/>
            <person name="Henrissat B."/>
            <person name="Reynolds N.K."/>
            <person name="Benny G.L."/>
            <person name="Smith M.E."/>
            <person name="James T.Y."/>
            <person name="Grigoriev I.V."/>
        </authorList>
    </citation>
    <scope>NUCLEOTIDE SEQUENCE [LARGE SCALE GENOMIC DNA]</scope>
    <source>
        <strain evidence="2">Baker2002</strain>
    </source>
</reference>
<protein>
    <recommendedName>
        <fullName evidence="3">ATPase expression protein 2, mitochondrial</fullName>
    </recommendedName>
</protein>
<accession>A0A4P9ZF61</accession>
<dbReference type="Proteomes" id="UP000268321">
    <property type="component" value="Unassembled WGS sequence"/>
</dbReference>
<evidence type="ECO:0008006" key="3">
    <source>
        <dbReference type="Google" id="ProtNLM"/>
    </source>
</evidence>
<dbReference type="OrthoDB" id="4017550at2759"/>
<dbReference type="EMBL" id="ML004455">
    <property type="protein sequence ID" value="RKP30610.1"/>
    <property type="molecule type" value="Genomic_DNA"/>
</dbReference>
<keyword evidence="2" id="KW-1185">Reference proteome</keyword>
<evidence type="ECO:0000313" key="2">
    <source>
        <dbReference type="Proteomes" id="UP000268321"/>
    </source>
</evidence>
<organism evidence="1 2">
    <name type="scientific">Metschnikowia bicuspidata</name>
    <dbReference type="NCBI Taxonomy" id="27322"/>
    <lineage>
        <taxon>Eukaryota</taxon>
        <taxon>Fungi</taxon>
        <taxon>Dikarya</taxon>
        <taxon>Ascomycota</taxon>
        <taxon>Saccharomycotina</taxon>
        <taxon>Pichiomycetes</taxon>
        <taxon>Metschnikowiaceae</taxon>
        <taxon>Metschnikowia</taxon>
    </lineage>
</organism>